<proteinExistence type="inferred from homology"/>
<dbReference type="SUPFAM" id="SSF75217">
    <property type="entry name" value="alpha/beta knot"/>
    <property type="match status" value="1"/>
</dbReference>
<evidence type="ECO:0000313" key="5">
    <source>
        <dbReference type="EMBL" id="MQL85175.1"/>
    </source>
</evidence>
<reference evidence="5" key="1">
    <citation type="submission" date="2017-07" db="EMBL/GenBank/DDBJ databases">
        <title>Taro Niue Genome Assembly and Annotation.</title>
        <authorList>
            <person name="Atibalentja N."/>
            <person name="Keating K."/>
            <person name="Fields C.J."/>
        </authorList>
    </citation>
    <scope>NUCLEOTIDE SEQUENCE</scope>
    <source>
        <strain evidence="5">Niue_2</strain>
        <tissue evidence="5">Leaf</tissue>
    </source>
</reference>
<evidence type="ECO:0000256" key="3">
    <source>
        <dbReference type="ARBA" id="ARBA00022691"/>
    </source>
</evidence>
<dbReference type="InterPro" id="IPR003742">
    <property type="entry name" value="RlmH-like"/>
</dbReference>
<gene>
    <name evidence="5" type="ORF">Taro_017698</name>
</gene>
<dbReference type="PANTHER" id="PTHR33603">
    <property type="entry name" value="METHYLTRANSFERASE"/>
    <property type="match status" value="1"/>
</dbReference>
<dbReference type="Gene3D" id="3.40.1280.10">
    <property type="match status" value="1"/>
</dbReference>
<dbReference type="GO" id="GO:0032259">
    <property type="term" value="P:methylation"/>
    <property type="evidence" value="ECO:0007669"/>
    <property type="project" value="UniProtKB-KW"/>
</dbReference>
<name>A0A843UNS9_COLES</name>
<dbReference type="EMBL" id="NMUH01000813">
    <property type="protein sequence ID" value="MQL85175.1"/>
    <property type="molecule type" value="Genomic_DNA"/>
</dbReference>
<dbReference type="AlphaFoldDB" id="A0A843UNS9"/>
<evidence type="ECO:0008006" key="7">
    <source>
        <dbReference type="Google" id="ProtNLM"/>
    </source>
</evidence>
<keyword evidence="1" id="KW-0489">Methyltransferase</keyword>
<dbReference type="InterPro" id="IPR029026">
    <property type="entry name" value="tRNA_m1G_MTases_N"/>
</dbReference>
<comment type="similarity">
    <text evidence="4">Belongs to the RNA methyltransferase RlmH family.</text>
</comment>
<keyword evidence="3" id="KW-0949">S-adenosyl-L-methionine</keyword>
<protein>
    <recommendedName>
        <fullName evidence="7">RNA methyltransferase</fullName>
    </recommendedName>
</protein>
<evidence type="ECO:0000256" key="4">
    <source>
        <dbReference type="ARBA" id="ARBA00038303"/>
    </source>
</evidence>
<dbReference type="Pfam" id="PF02590">
    <property type="entry name" value="SPOUT_MTase"/>
    <property type="match status" value="1"/>
</dbReference>
<dbReference type="Proteomes" id="UP000652761">
    <property type="component" value="Unassembled WGS sequence"/>
</dbReference>
<dbReference type="InterPro" id="IPR029028">
    <property type="entry name" value="Alpha/beta_knot_MTases"/>
</dbReference>
<keyword evidence="2" id="KW-0808">Transferase</keyword>
<evidence type="ECO:0000313" key="6">
    <source>
        <dbReference type="Proteomes" id="UP000652761"/>
    </source>
</evidence>
<dbReference type="OrthoDB" id="429744at2759"/>
<accession>A0A843UNS9</accession>
<dbReference type="PANTHER" id="PTHR33603:SF1">
    <property type="entry name" value="RIBOSOMAL RNA LARGE SUBUNIT METHYLTRANSFERASE H"/>
    <property type="match status" value="1"/>
</dbReference>
<keyword evidence="6" id="KW-1185">Reference proteome</keyword>
<evidence type="ECO:0000256" key="1">
    <source>
        <dbReference type="ARBA" id="ARBA00022603"/>
    </source>
</evidence>
<dbReference type="GO" id="GO:0008168">
    <property type="term" value="F:methyltransferase activity"/>
    <property type="evidence" value="ECO:0007669"/>
    <property type="project" value="UniProtKB-KW"/>
</dbReference>
<evidence type="ECO:0000256" key="2">
    <source>
        <dbReference type="ARBA" id="ARBA00022679"/>
    </source>
</evidence>
<dbReference type="CDD" id="cd18081">
    <property type="entry name" value="RlmH-like"/>
    <property type="match status" value="1"/>
</dbReference>
<organism evidence="5 6">
    <name type="scientific">Colocasia esculenta</name>
    <name type="common">Wild taro</name>
    <name type="synonym">Arum esculentum</name>
    <dbReference type="NCBI Taxonomy" id="4460"/>
    <lineage>
        <taxon>Eukaryota</taxon>
        <taxon>Viridiplantae</taxon>
        <taxon>Streptophyta</taxon>
        <taxon>Embryophyta</taxon>
        <taxon>Tracheophyta</taxon>
        <taxon>Spermatophyta</taxon>
        <taxon>Magnoliopsida</taxon>
        <taxon>Liliopsida</taxon>
        <taxon>Araceae</taxon>
        <taxon>Aroideae</taxon>
        <taxon>Colocasieae</taxon>
        <taxon>Colocasia</taxon>
    </lineage>
</organism>
<dbReference type="GO" id="GO:0006364">
    <property type="term" value="P:rRNA processing"/>
    <property type="evidence" value="ECO:0007669"/>
    <property type="project" value="InterPro"/>
</dbReference>
<sequence>MQNSLHHKPWKARYWVWSLFFSLHFSPPSKMEASLGAGKRNPFTLQAAARSKYPGQPVRAIPVRVLTVSKKRSQGVQLLVDEYKEKVKHYCSMEIVHIKSNPKNTSDVKAQIEGEDMLVMQNIKPEDLVIMLDERGKDIGSKEMAELVGDAGRTGASRLVFCIGGPYGHGSQLRARADVAVRLSSMVLNHQIALLSMDHSQRTKVSSLDACKLTASCIFYLGVSDEHHCPKVPYVESTVVK</sequence>
<comment type="caution">
    <text evidence="5">The sequence shown here is derived from an EMBL/GenBank/DDBJ whole genome shotgun (WGS) entry which is preliminary data.</text>
</comment>